<dbReference type="InterPro" id="IPR041657">
    <property type="entry name" value="HTH_17"/>
</dbReference>
<organism evidence="2 3">
    <name type="scientific">Nocardia cyriacigeorgica (strain GUH-2)</name>
    <dbReference type="NCBI Taxonomy" id="1127134"/>
    <lineage>
        <taxon>Bacteria</taxon>
        <taxon>Bacillati</taxon>
        <taxon>Actinomycetota</taxon>
        <taxon>Actinomycetes</taxon>
        <taxon>Mycobacteriales</taxon>
        <taxon>Nocardiaceae</taxon>
        <taxon>Nocardia</taxon>
    </lineage>
</organism>
<dbReference type="eggNOG" id="ENOG50316JH">
    <property type="taxonomic scope" value="Bacteria"/>
</dbReference>
<dbReference type="STRING" id="1127134.NOCYR_0370"/>
<dbReference type="KEGG" id="ncy:NOCYR_0370"/>
<dbReference type="AlphaFoldDB" id="H6RAV1"/>
<protein>
    <recommendedName>
        <fullName evidence="1">Helix-turn-helix domain-containing protein</fullName>
    </recommendedName>
</protein>
<evidence type="ECO:0000313" key="3">
    <source>
        <dbReference type="Proteomes" id="UP000008190"/>
    </source>
</evidence>
<reference evidence="2 3" key="1">
    <citation type="journal article" date="2012" name="J. Bacteriol.">
        <title>Genome sequence of the human- and animal-pathogenic strain Nocardia cyriacigeorgica GUH-2.</title>
        <authorList>
            <person name="Zoropogui A."/>
            <person name="Pujic P."/>
            <person name="Normand P."/>
            <person name="Barbe V."/>
            <person name="Beaman B."/>
            <person name="Beaman L."/>
            <person name="Boiron P."/>
            <person name="Colinon C."/>
            <person name="Deredjian A."/>
            <person name="Graindorge A."/>
            <person name="Mangenot S."/>
            <person name="Nazaret S."/>
            <person name="Neto M."/>
            <person name="Petit S."/>
            <person name="Roche D."/>
            <person name="Vallenet D."/>
            <person name="Rodriguez-Nava V."/>
            <person name="Richard Y."/>
            <person name="Cournoyer B."/>
            <person name="Blaha D."/>
        </authorList>
    </citation>
    <scope>NUCLEOTIDE SEQUENCE [LARGE SCALE GENOMIC DNA]</scope>
    <source>
        <strain evidence="2 3">GUH-2</strain>
    </source>
</reference>
<evidence type="ECO:0000259" key="1">
    <source>
        <dbReference type="Pfam" id="PF12728"/>
    </source>
</evidence>
<accession>H6RAV1</accession>
<sequence length="116" mass="12853">MTDDEIRAALYCASEVIRTRQQHAQPVPDWLHRHRAALTAAVEQSVTGQDASGAGSHSETAENLIGTREAAAILGCSKRQAQRLAADLDGWLVGGRWVFRRTDVDRYRQEVGTWPI</sequence>
<dbReference type="Proteomes" id="UP000008190">
    <property type="component" value="Chromosome"/>
</dbReference>
<dbReference type="EMBL" id="FO082843">
    <property type="protein sequence ID" value="CCF61190.1"/>
    <property type="molecule type" value="Genomic_DNA"/>
</dbReference>
<gene>
    <name evidence="2" type="ordered locus">NOCYR_0370</name>
</gene>
<dbReference type="RefSeq" id="WP_014348666.1">
    <property type="nucleotide sequence ID" value="NC_016887.1"/>
</dbReference>
<dbReference type="HOGENOM" id="CLU_2035477_0_0_11"/>
<evidence type="ECO:0000313" key="2">
    <source>
        <dbReference type="EMBL" id="CCF61190.1"/>
    </source>
</evidence>
<keyword evidence="3" id="KW-1185">Reference proteome</keyword>
<dbReference type="Pfam" id="PF12728">
    <property type="entry name" value="HTH_17"/>
    <property type="match status" value="1"/>
</dbReference>
<name>H6RAV1_NOCCG</name>
<proteinExistence type="predicted"/>
<feature type="domain" description="Helix-turn-helix" evidence="1">
    <location>
        <begin position="67"/>
        <end position="110"/>
    </location>
</feature>